<dbReference type="Pfam" id="PF13667">
    <property type="entry name" value="ThiC-associated"/>
    <property type="match status" value="1"/>
</dbReference>
<protein>
    <submittedName>
        <fullName evidence="2">Phosphomethylpyrimidine synthase ThiC</fullName>
    </submittedName>
</protein>
<sequence>MKQEEIELKKGFPASRRVFKQGADEDIRVPFREIELSDTVTDYSTQKNEPLTVYDTAGVYHEEGYEVDVQKGIPKLRSNWIEAREDIEVYEGRKVQSIDNGFKKEGHHKFVETPFKYQPKRAQEGKRVT</sequence>
<evidence type="ECO:0000313" key="2">
    <source>
        <dbReference type="EMBL" id="PTK48380.1"/>
    </source>
</evidence>
<feature type="domain" description="ThiC-associated" evidence="1">
    <location>
        <begin position="12"/>
        <end position="88"/>
    </location>
</feature>
<organism evidence="2 3">
    <name type="scientific">Staphylococcus nepalensis</name>
    <dbReference type="NCBI Taxonomy" id="214473"/>
    <lineage>
        <taxon>Bacteria</taxon>
        <taxon>Bacillati</taxon>
        <taxon>Bacillota</taxon>
        <taxon>Bacilli</taxon>
        <taxon>Bacillales</taxon>
        <taxon>Staphylococcaceae</taxon>
        <taxon>Staphylococcus</taxon>
    </lineage>
</organism>
<evidence type="ECO:0000313" key="3">
    <source>
        <dbReference type="Proteomes" id="UP000240400"/>
    </source>
</evidence>
<feature type="non-terminal residue" evidence="2">
    <location>
        <position position="129"/>
    </location>
</feature>
<dbReference type="GO" id="GO:0005829">
    <property type="term" value="C:cytosol"/>
    <property type="evidence" value="ECO:0007669"/>
    <property type="project" value="TreeGrafter"/>
</dbReference>
<reference evidence="2 3" key="1">
    <citation type="journal article" date="2016" name="Front. Microbiol.">
        <title>Comprehensive Phylogenetic Analysis of Bovine Non-aureus Staphylococci Species Based on Whole-Genome Sequencing.</title>
        <authorList>
            <person name="Naushad S."/>
            <person name="Barkema H.W."/>
            <person name="Luby C."/>
            <person name="Condas L.A."/>
            <person name="Nobrega D.B."/>
            <person name="Carson D.A."/>
            <person name="De Buck J."/>
        </authorList>
    </citation>
    <scope>NUCLEOTIDE SEQUENCE [LARGE SCALE GENOMIC DNA]</scope>
    <source>
        <strain evidence="2 3">SNUC 4337</strain>
    </source>
</reference>
<dbReference type="EMBL" id="PZHR01000498">
    <property type="protein sequence ID" value="PTK48380.1"/>
    <property type="molecule type" value="Genomic_DNA"/>
</dbReference>
<name>A0A2T4S643_9STAP</name>
<dbReference type="InterPro" id="IPR025747">
    <property type="entry name" value="ThiC-associated_dom"/>
</dbReference>
<comment type="caution">
    <text evidence="2">The sequence shown here is derived from an EMBL/GenBank/DDBJ whole genome shotgun (WGS) entry which is preliminary data.</text>
</comment>
<dbReference type="PANTHER" id="PTHR30557">
    <property type="entry name" value="THIAMINE BIOSYNTHESIS PROTEIN THIC"/>
    <property type="match status" value="1"/>
</dbReference>
<accession>A0A2T4S643</accession>
<dbReference type="GO" id="GO:0009228">
    <property type="term" value="P:thiamine biosynthetic process"/>
    <property type="evidence" value="ECO:0007669"/>
    <property type="project" value="InterPro"/>
</dbReference>
<dbReference type="PANTHER" id="PTHR30557:SF1">
    <property type="entry name" value="PHOSPHOMETHYLPYRIMIDINE SYNTHASE, CHLOROPLASTIC"/>
    <property type="match status" value="1"/>
</dbReference>
<evidence type="ECO:0000259" key="1">
    <source>
        <dbReference type="Pfam" id="PF13667"/>
    </source>
</evidence>
<dbReference type="GO" id="GO:0051536">
    <property type="term" value="F:iron-sulfur cluster binding"/>
    <property type="evidence" value="ECO:0007669"/>
    <property type="project" value="InterPro"/>
</dbReference>
<dbReference type="InterPro" id="IPR002817">
    <property type="entry name" value="ThiC/BzaA/B"/>
</dbReference>
<proteinExistence type="predicted"/>
<gene>
    <name evidence="2" type="ORF">BUZ61_15565</name>
</gene>
<dbReference type="AlphaFoldDB" id="A0A2T4S643"/>
<dbReference type="Proteomes" id="UP000240400">
    <property type="component" value="Unassembled WGS sequence"/>
</dbReference>